<evidence type="ECO:0000313" key="2">
    <source>
        <dbReference type="EMBL" id="GMT29687.1"/>
    </source>
</evidence>
<proteinExistence type="predicted"/>
<feature type="non-terminal residue" evidence="2">
    <location>
        <position position="118"/>
    </location>
</feature>
<reference evidence="2" key="1">
    <citation type="submission" date="2023-10" db="EMBL/GenBank/DDBJ databases">
        <title>Genome assembly of Pristionchus species.</title>
        <authorList>
            <person name="Yoshida K."/>
            <person name="Sommer R.J."/>
        </authorList>
    </citation>
    <scope>NUCLEOTIDE SEQUENCE</scope>
    <source>
        <strain evidence="2">RS5133</strain>
    </source>
</reference>
<organism evidence="2 3">
    <name type="scientific">Pristionchus fissidentatus</name>
    <dbReference type="NCBI Taxonomy" id="1538716"/>
    <lineage>
        <taxon>Eukaryota</taxon>
        <taxon>Metazoa</taxon>
        <taxon>Ecdysozoa</taxon>
        <taxon>Nematoda</taxon>
        <taxon>Chromadorea</taxon>
        <taxon>Rhabditida</taxon>
        <taxon>Rhabditina</taxon>
        <taxon>Diplogasteromorpha</taxon>
        <taxon>Diplogasteroidea</taxon>
        <taxon>Neodiplogasteridae</taxon>
        <taxon>Pristionchus</taxon>
    </lineage>
</organism>
<feature type="non-terminal residue" evidence="2">
    <location>
        <position position="1"/>
    </location>
</feature>
<dbReference type="InterPro" id="IPR000210">
    <property type="entry name" value="BTB/POZ_dom"/>
</dbReference>
<dbReference type="PROSITE" id="PS50097">
    <property type="entry name" value="BTB"/>
    <property type="match status" value="1"/>
</dbReference>
<evidence type="ECO:0000259" key="1">
    <source>
        <dbReference type="PROSITE" id="PS50097"/>
    </source>
</evidence>
<comment type="caution">
    <text evidence="2">The sequence shown here is derived from an EMBL/GenBank/DDBJ whole genome shotgun (WGS) entry which is preliminary data.</text>
</comment>
<gene>
    <name evidence="2" type="ORF">PFISCL1PPCAC_20984</name>
</gene>
<name>A0AAV5WFA8_9BILA</name>
<evidence type="ECO:0000313" key="3">
    <source>
        <dbReference type="Proteomes" id="UP001432322"/>
    </source>
</evidence>
<keyword evidence="3" id="KW-1185">Reference proteome</keyword>
<feature type="domain" description="BTB" evidence="1">
    <location>
        <begin position="93"/>
        <end position="118"/>
    </location>
</feature>
<dbReference type="EMBL" id="BTSY01000005">
    <property type="protein sequence ID" value="GMT29687.1"/>
    <property type="molecule type" value="Genomic_DNA"/>
</dbReference>
<dbReference type="PANTHER" id="PTHR47022">
    <property type="entry name" value="BTB AND MATH DOMAIN-CONTAINING PROTEIN 36-RELATED"/>
    <property type="match status" value="1"/>
</dbReference>
<dbReference type="Proteomes" id="UP001432322">
    <property type="component" value="Unassembled WGS sequence"/>
</dbReference>
<protein>
    <recommendedName>
        <fullName evidence="1">BTB domain-containing protein</fullName>
    </recommendedName>
</protein>
<dbReference type="AlphaFoldDB" id="A0AAV5WFA8"/>
<dbReference type="PANTHER" id="PTHR47022:SF1">
    <property type="entry name" value="BTB AND MATH DOMAIN-CONTAINING PROTEIN 36-RELATED"/>
    <property type="match status" value="1"/>
</dbReference>
<sequence>LISFQHALNVAESYLIKTQKMTIAFKLMLADKFSLEMLQKKKLKLILIMNRSILQGFIKDDKIIVEARFTKIEVSGVAKPLEFDFSSPAVGSDNVVLIIEGKKVHVSKNYLAVHSPVF</sequence>
<accession>A0AAV5WFA8</accession>